<feature type="transmembrane region" description="Helical" evidence="1">
    <location>
        <begin position="68"/>
        <end position="86"/>
    </location>
</feature>
<dbReference type="RefSeq" id="WP_115551986.1">
    <property type="nucleotide sequence ID" value="NZ_CAQJPM010000062.1"/>
</dbReference>
<protein>
    <submittedName>
        <fullName evidence="2">Uncharacterized protein</fullName>
    </submittedName>
</protein>
<feature type="transmembrane region" description="Helical" evidence="1">
    <location>
        <begin position="37"/>
        <end position="56"/>
    </location>
</feature>
<dbReference type="EMBL" id="NXLS01000008">
    <property type="protein sequence ID" value="RDU62147.1"/>
    <property type="molecule type" value="Genomic_DNA"/>
</dbReference>
<sequence length="195" mass="22457">MMIALRLYLAYKLLNSIFLGVSLGTIFTIYAPLNPKIYSLGGIALALGAFILSLFYSKLLNLKPYKKILLGLEILPFFYLFAYLLFPNTFFGALIVYTLYQIGFIFGDYLGRTETLLLPRKTILSHLDKRKQIGYLLGLVIAFIFYTILEFFGILQKESQIYAIHFLLLLLQCAVFLTLFSAFRQTRTNKWNPKT</sequence>
<feature type="transmembrane region" description="Helical" evidence="1">
    <location>
        <begin position="12"/>
        <end position="31"/>
    </location>
</feature>
<keyword evidence="3" id="KW-1185">Reference proteome</keyword>
<organism evidence="2 3">
    <name type="scientific">Helicobacter ganmani</name>
    <dbReference type="NCBI Taxonomy" id="60246"/>
    <lineage>
        <taxon>Bacteria</taxon>
        <taxon>Pseudomonadati</taxon>
        <taxon>Campylobacterota</taxon>
        <taxon>Epsilonproteobacteria</taxon>
        <taxon>Campylobacterales</taxon>
        <taxon>Helicobacteraceae</taxon>
        <taxon>Helicobacter</taxon>
    </lineage>
</organism>
<keyword evidence="1" id="KW-1133">Transmembrane helix</keyword>
<feature type="transmembrane region" description="Helical" evidence="1">
    <location>
        <begin position="161"/>
        <end position="183"/>
    </location>
</feature>
<feature type="transmembrane region" description="Helical" evidence="1">
    <location>
        <begin position="92"/>
        <end position="111"/>
    </location>
</feature>
<proteinExistence type="predicted"/>
<name>A0A3D8IAI5_9HELI</name>
<dbReference type="Proteomes" id="UP000256650">
    <property type="component" value="Unassembled WGS sequence"/>
</dbReference>
<evidence type="ECO:0000313" key="2">
    <source>
        <dbReference type="EMBL" id="RDU62147.1"/>
    </source>
</evidence>
<keyword evidence="1" id="KW-0812">Transmembrane</keyword>
<keyword evidence="1" id="KW-0472">Membrane</keyword>
<comment type="caution">
    <text evidence="2">The sequence shown here is derived from an EMBL/GenBank/DDBJ whole genome shotgun (WGS) entry which is preliminary data.</text>
</comment>
<dbReference type="AlphaFoldDB" id="A0A3D8IAI5"/>
<feature type="transmembrane region" description="Helical" evidence="1">
    <location>
        <begin position="132"/>
        <end position="155"/>
    </location>
</feature>
<evidence type="ECO:0000313" key="3">
    <source>
        <dbReference type="Proteomes" id="UP000256650"/>
    </source>
</evidence>
<dbReference type="OrthoDB" id="5730977at2"/>
<reference evidence="2 3" key="1">
    <citation type="submission" date="2018-04" db="EMBL/GenBank/DDBJ databases">
        <title>Novel Campyloabacter and Helicobacter Species and Strains.</title>
        <authorList>
            <person name="Mannion A.J."/>
            <person name="Shen Z."/>
            <person name="Fox J.G."/>
        </authorList>
    </citation>
    <scope>NUCLEOTIDE SEQUENCE [LARGE SCALE GENOMIC DNA]</scope>
    <source>
        <strain evidence="2 3">MIT 99-5101</strain>
    </source>
</reference>
<accession>A0A3D8IAI5</accession>
<gene>
    <name evidence="2" type="ORF">CQA43_07520</name>
</gene>
<evidence type="ECO:0000256" key="1">
    <source>
        <dbReference type="SAM" id="Phobius"/>
    </source>
</evidence>